<keyword evidence="3" id="KW-1185">Reference proteome</keyword>
<organism evidence="2 3">
    <name type="scientific">Tilletiopsis washingtonensis</name>
    <dbReference type="NCBI Taxonomy" id="58919"/>
    <lineage>
        <taxon>Eukaryota</taxon>
        <taxon>Fungi</taxon>
        <taxon>Dikarya</taxon>
        <taxon>Basidiomycota</taxon>
        <taxon>Ustilaginomycotina</taxon>
        <taxon>Exobasidiomycetes</taxon>
        <taxon>Entylomatales</taxon>
        <taxon>Entylomatales incertae sedis</taxon>
        <taxon>Tilletiopsis</taxon>
    </lineage>
</organism>
<reference evidence="2 3" key="1">
    <citation type="journal article" date="2018" name="Mol. Biol. Evol.">
        <title>Broad Genomic Sampling Reveals a Smut Pathogenic Ancestry of the Fungal Clade Ustilaginomycotina.</title>
        <authorList>
            <person name="Kijpornyongpan T."/>
            <person name="Mondo S.J."/>
            <person name="Barry K."/>
            <person name="Sandor L."/>
            <person name="Lee J."/>
            <person name="Lipzen A."/>
            <person name="Pangilinan J."/>
            <person name="LaButti K."/>
            <person name="Hainaut M."/>
            <person name="Henrissat B."/>
            <person name="Grigoriev I.V."/>
            <person name="Spatafora J.W."/>
            <person name="Aime M.C."/>
        </authorList>
    </citation>
    <scope>NUCLEOTIDE SEQUENCE [LARGE SCALE GENOMIC DNA]</scope>
    <source>
        <strain evidence="2 3">MCA 4186</strain>
    </source>
</reference>
<name>A0A316ZGD9_9BASI</name>
<feature type="compositionally biased region" description="Low complexity" evidence="1">
    <location>
        <begin position="254"/>
        <end position="269"/>
    </location>
</feature>
<dbReference type="GeneID" id="37266555"/>
<dbReference type="EMBL" id="KZ819284">
    <property type="protein sequence ID" value="PWO00821.1"/>
    <property type="molecule type" value="Genomic_DNA"/>
</dbReference>
<evidence type="ECO:0000313" key="2">
    <source>
        <dbReference type="EMBL" id="PWO00821.1"/>
    </source>
</evidence>
<evidence type="ECO:0000313" key="3">
    <source>
        <dbReference type="Proteomes" id="UP000245946"/>
    </source>
</evidence>
<feature type="region of interest" description="Disordered" evidence="1">
    <location>
        <begin position="243"/>
        <end position="269"/>
    </location>
</feature>
<dbReference type="AlphaFoldDB" id="A0A316ZGD9"/>
<dbReference type="Proteomes" id="UP000245946">
    <property type="component" value="Unassembled WGS sequence"/>
</dbReference>
<proteinExistence type="predicted"/>
<evidence type="ECO:0000256" key="1">
    <source>
        <dbReference type="SAM" id="MobiDB-lite"/>
    </source>
</evidence>
<dbReference type="RefSeq" id="XP_025601099.1">
    <property type="nucleotide sequence ID" value="XM_025739009.1"/>
</dbReference>
<accession>A0A316ZGD9</accession>
<sequence length="287" mass="30032">MPALRSPAVHGSSAVTDCAASSIAAMPRAALPLPQPHRRCAASLLPLYARCTRRGAGARGTARVELPRPSSHIRSRSAAAARKLENAAAAPCGGCAARTLRDARRAGRGGEMAPACGCSTSTQGRQAPFLCPLPRASSICAALLARRRTSFDAARCLLHAGAAEQRRHLQLHGTESSAGFALHAAARAVPPCSRRSVAWCRRRAELCCAAAPRARSPYLSCTAPRQSLAPQILVARRVAPSRIAQAQDRRSTIASAPRRASMPSAGRAATPESNTAVLCCWNAVLDA</sequence>
<protein>
    <submittedName>
        <fullName evidence="2">Uncharacterized protein</fullName>
    </submittedName>
</protein>
<gene>
    <name evidence="2" type="ORF">FA09DRAFT_115262</name>
</gene>